<protein>
    <submittedName>
        <fullName evidence="1">Uncharacterized protein</fullName>
    </submittedName>
</protein>
<comment type="caution">
    <text evidence="1">The sequence shown here is derived from an EMBL/GenBank/DDBJ whole genome shotgun (WGS) entry which is preliminary data.</text>
</comment>
<accession>A0ACC2VJX4</accession>
<evidence type="ECO:0000313" key="2">
    <source>
        <dbReference type="Proteomes" id="UP001230649"/>
    </source>
</evidence>
<dbReference type="EMBL" id="JASBWS010000082">
    <property type="protein sequence ID" value="KAJ9099592.1"/>
    <property type="molecule type" value="Genomic_DNA"/>
</dbReference>
<gene>
    <name evidence="1" type="ORF">QFC20_005658</name>
</gene>
<keyword evidence="2" id="KW-1185">Reference proteome</keyword>
<name>A0ACC2VJX4_9TREE</name>
<evidence type="ECO:0000313" key="1">
    <source>
        <dbReference type="EMBL" id="KAJ9099592.1"/>
    </source>
</evidence>
<proteinExistence type="predicted"/>
<dbReference type="Proteomes" id="UP001230649">
    <property type="component" value="Unassembled WGS sequence"/>
</dbReference>
<reference evidence="1" key="1">
    <citation type="submission" date="2023-04" db="EMBL/GenBank/DDBJ databases">
        <title>Draft Genome sequencing of Naganishia species isolated from polar environments using Oxford Nanopore Technology.</title>
        <authorList>
            <person name="Leo P."/>
            <person name="Venkateswaran K."/>
        </authorList>
    </citation>
    <scope>NUCLEOTIDE SEQUENCE</scope>
    <source>
        <strain evidence="1">MNA-CCFEE 5262</strain>
    </source>
</reference>
<organism evidence="1 2">
    <name type="scientific">Naganishia adeliensis</name>
    <dbReference type="NCBI Taxonomy" id="92952"/>
    <lineage>
        <taxon>Eukaryota</taxon>
        <taxon>Fungi</taxon>
        <taxon>Dikarya</taxon>
        <taxon>Basidiomycota</taxon>
        <taxon>Agaricomycotina</taxon>
        <taxon>Tremellomycetes</taxon>
        <taxon>Filobasidiales</taxon>
        <taxon>Filobasidiaceae</taxon>
        <taxon>Naganishia</taxon>
    </lineage>
</organism>
<sequence>MAAPEREQWADPVEPDFHQVNLEIEDYLKFTRGYKLDSDDQICKDNLSPQGCPLGPAACPERHTMPSATNFVPPPPPPFHPREKEKVNTICKHFIRGLCIMGDKCEFLHEYNLRKFPECWWWSTYGFCTAGDECLYYHPKVRRRECEDFNRGFCKLGPDCPRKHIRRVLCPLYVAGFCPDGPSCKFGHPSMDLPPPEAYEPPAPPITRDVGPPPPGYGRYHLYTPYDPAHWQVWHKGGMPGRGDFHASSAAAGAQQPQGITVFEDMSLPTASREEIPSDFGKSQGGNAWRYAMMVNKGFIKPVERGQRGWKSEEEMRGILCFRCNTYGHYASMCTNAPVAGDRGGLTRRKKPGEEDEPGGP</sequence>